<sequence>MIRNILLHVHKSCHSLCIVSYDQLHVELKQTFEAWQNLLKLNLQLDRNGQALCGVINFCQMNQLLSQNVGKDPPPGGFTTNRRD</sequence>
<dbReference type="AlphaFoldDB" id="A0A0V1N560"/>
<dbReference type="Proteomes" id="UP000054843">
    <property type="component" value="Unassembled WGS sequence"/>
</dbReference>
<proteinExistence type="predicted"/>
<organism evidence="1 2">
    <name type="scientific">Trichinella papuae</name>
    <dbReference type="NCBI Taxonomy" id="268474"/>
    <lineage>
        <taxon>Eukaryota</taxon>
        <taxon>Metazoa</taxon>
        <taxon>Ecdysozoa</taxon>
        <taxon>Nematoda</taxon>
        <taxon>Enoplea</taxon>
        <taxon>Dorylaimia</taxon>
        <taxon>Trichinellida</taxon>
        <taxon>Trichinellidae</taxon>
        <taxon>Trichinella</taxon>
    </lineage>
</organism>
<reference evidence="1 2" key="1">
    <citation type="submission" date="2015-01" db="EMBL/GenBank/DDBJ databases">
        <title>Evolution of Trichinella species and genotypes.</title>
        <authorList>
            <person name="Korhonen P.K."/>
            <person name="Edoardo P."/>
            <person name="Giuseppe L.R."/>
            <person name="Gasser R.B."/>
        </authorList>
    </citation>
    <scope>NUCLEOTIDE SEQUENCE [LARGE SCALE GENOMIC DNA]</scope>
    <source>
        <strain evidence="1">ISS1980</strain>
    </source>
</reference>
<evidence type="ECO:0000313" key="2">
    <source>
        <dbReference type="Proteomes" id="UP000054843"/>
    </source>
</evidence>
<keyword evidence="2" id="KW-1185">Reference proteome</keyword>
<name>A0A0V1N560_9BILA</name>
<evidence type="ECO:0000313" key="1">
    <source>
        <dbReference type="EMBL" id="KRZ79154.1"/>
    </source>
</evidence>
<gene>
    <name evidence="1" type="ORF">T10_13198</name>
</gene>
<accession>A0A0V1N560</accession>
<protein>
    <submittedName>
        <fullName evidence="1">Uncharacterized protein</fullName>
    </submittedName>
</protein>
<comment type="caution">
    <text evidence="1">The sequence shown here is derived from an EMBL/GenBank/DDBJ whole genome shotgun (WGS) entry which is preliminary data.</text>
</comment>
<dbReference type="EMBL" id="JYDO01000008">
    <property type="protein sequence ID" value="KRZ79154.1"/>
    <property type="molecule type" value="Genomic_DNA"/>
</dbReference>